<dbReference type="InterPro" id="IPR003369">
    <property type="entry name" value="TatA/B/E"/>
</dbReference>
<evidence type="ECO:0000256" key="1">
    <source>
        <dbReference type="ARBA" id="ARBA00004167"/>
    </source>
</evidence>
<keyword evidence="5 9" id="KW-1133">Transmembrane helix</keyword>
<evidence type="ECO:0000256" key="6">
    <source>
        <dbReference type="ARBA" id="ARBA00023010"/>
    </source>
</evidence>
<gene>
    <name evidence="10" type="ORF">QYE77_09185</name>
</gene>
<keyword evidence="7 9" id="KW-0472">Membrane</keyword>
<feature type="region of interest" description="Disordered" evidence="8">
    <location>
        <begin position="71"/>
        <end position="117"/>
    </location>
</feature>
<evidence type="ECO:0000256" key="8">
    <source>
        <dbReference type="SAM" id="MobiDB-lite"/>
    </source>
</evidence>
<dbReference type="EMBL" id="JAUHMF010000002">
    <property type="protein sequence ID" value="MDT8898440.1"/>
    <property type="molecule type" value="Genomic_DNA"/>
</dbReference>
<keyword evidence="3 9" id="KW-0812">Transmembrane</keyword>
<keyword evidence="6" id="KW-0811">Translocation</keyword>
<protein>
    <recommendedName>
        <fullName evidence="12">Twin-arginine translocase TatA/TatE family subunit</fullName>
    </recommendedName>
</protein>
<keyword evidence="2" id="KW-0813">Transport</keyword>
<dbReference type="Pfam" id="PF02416">
    <property type="entry name" value="TatA_B_E"/>
    <property type="match status" value="1"/>
</dbReference>
<comment type="subcellular location">
    <subcellularLocation>
        <location evidence="1">Membrane</location>
        <topology evidence="1">Single-pass membrane protein</topology>
    </subcellularLocation>
</comment>
<evidence type="ECO:0000256" key="3">
    <source>
        <dbReference type="ARBA" id="ARBA00022692"/>
    </source>
</evidence>
<evidence type="ECO:0000313" key="11">
    <source>
        <dbReference type="Proteomes" id="UP001254165"/>
    </source>
</evidence>
<evidence type="ECO:0000256" key="4">
    <source>
        <dbReference type="ARBA" id="ARBA00022927"/>
    </source>
</evidence>
<proteinExistence type="predicted"/>
<evidence type="ECO:0000313" key="10">
    <source>
        <dbReference type="EMBL" id="MDT8898440.1"/>
    </source>
</evidence>
<evidence type="ECO:0000256" key="9">
    <source>
        <dbReference type="SAM" id="Phobius"/>
    </source>
</evidence>
<organism evidence="10 11">
    <name type="scientific">Thermanaerothrix solaris</name>
    <dbReference type="NCBI Taxonomy" id="3058434"/>
    <lineage>
        <taxon>Bacteria</taxon>
        <taxon>Bacillati</taxon>
        <taxon>Chloroflexota</taxon>
        <taxon>Anaerolineae</taxon>
        <taxon>Anaerolineales</taxon>
        <taxon>Anaerolineaceae</taxon>
        <taxon>Thermanaerothrix</taxon>
    </lineage>
</organism>
<keyword evidence="4" id="KW-0653">Protein transport</keyword>
<evidence type="ECO:0000256" key="7">
    <source>
        <dbReference type="ARBA" id="ARBA00023136"/>
    </source>
</evidence>
<comment type="caution">
    <text evidence="10">The sequence shown here is derived from an EMBL/GenBank/DDBJ whole genome shotgun (WGS) entry which is preliminary data.</text>
</comment>
<reference evidence="10 11" key="1">
    <citation type="submission" date="2023-07" db="EMBL/GenBank/DDBJ databases">
        <title>Novel species of Thermanaerothrix with wide hydrolytic capabilities.</title>
        <authorList>
            <person name="Zayulina K.S."/>
            <person name="Podosokorskaya O.A."/>
            <person name="Elcheninov A.G."/>
        </authorList>
    </citation>
    <scope>NUCLEOTIDE SEQUENCE [LARGE SCALE GENOMIC DNA]</scope>
    <source>
        <strain evidence="10 11">4228-RoL</strain>
    </source>
</reference>
<evidence type="ECO:0000256" key="5">
    <source>
        <dbReference type="ARBA" id="ARBA00022989"/>
    </source>
</evidence>
<sequence length="117" mass="12939">MEIFNVGILELTLILLLAFILLGPQGMIKTARDLGRLMRKILHSPLWASLRQVEREVREVPTRLIREAGLEELEQELQRPSESILPPTAPRPAPPVTPPPPPADEPPSSRGNGKTAT</sequence>
<feature type="transmembrane region" description="Helical" evidence="9">
    <location>
        <begin position="6"/>
        <end position="28"/>
    </location>
</feature>
<name>A0ABU3NNL3_9CHLR</name>
<feature type="compositionally biased region" description="Pro residues" evidence="8">
    <location>
        <begin position="87"/>
        <end position="105"/>
    </location>
</feature>
<dbReference type="Gene3D" id="1.20.5.3310">
    <property type="match status" value="1"/>
</dbReference>
<dbReference type="RefSeq" id="WP_315625099.1">
    <property type="nucleotide sequence ID" value="NZ_JAUHMF010000002.1"/>
</dbReference>
<dbReference type="Proteomes" id="UP001254165">
    <property type="component" value="Unassembled WGS sequence"/>
</dbReference>
<keyword evidence="11" id="KW-1185">Reference proteome</keyword>
<evidence type="ECO:0008006" key="12">
    <source>
        <dbReference type="Google" id="ProtNLM"/>
    </source>
</evidence>
<accession>A0ABU3NNL3</accession>
<evidence type="ECO:0000256" key="2">
    <source>
        <dbReference type="ARBA" id="ARBA00022448"/>
    </source>
</evidence>